<evidence type="ECO:0000259" key="3">
    <source>
        <dbReference type="PROSITE" id="PS50222"/>
    </source>
</evidence>
<dbReference type="InterPro" id="IPR050145">
    <property type="entry name" value="Centrin_CML-like"/>
</dbReference>
<dbReference type="Proteomes" id="UP000231279">
    <property type="component" value="Unassembled WGS sequence"/>
</dbReference>
<dbReference type="PANTHER" id="PTHR23050">
    <property type="entry name" value="CALCIUM BINDING PROTEIN"/>
    <property type="match status" value="1"/>
</dbReference>
<gene>
    <name evidence="4" type="ORF">CDL12_00868</name>
</gene>
<dbReference type="FunFam" id="1.10.238.10:FF:000001">
    <property type="entry name" value="Calmodulin 1"/>
    <property type="match status" value="1"/>
</dbReference>
<dbReference type="OrthoDB" id="26525at2759"/>
<comment type="caution">
    <text evidence="4">The sequence shown here is derived from an EMBL/GenBank/DDBJ whole genome shotgun (WGS) entry which is preliminary data.</text>
</comment>
<dbReference type="SUPFAM" id="SSF47473">
    <property type="entry name" value="EF-hand"/>
    <property type="match status" value="1"/>
</dbReference>
<protein>
    <submittedName>
        <fullName evidence="4">Calmodulin and related proteins (EF-Hand superfamily)</fullName>
    </submittedName>
</protein>
<dbReference type="Pfam" id="PF13499">
    <property type="entry name" value="EF-hand_7"/>
    <property type="match status" value="2"/>
</dbReference>
<dbReference type="GO" id="GO:0005509">
    <property type="term" value="F:calcium ion binding"/>
    <property type="evidence" value="ECO:0007669"/>
    <property type="project" value="InterPro"/>
</dbReference>
<dbReference type="InterPro" id="IPR002048">
    <property type="entry name" value="EF_hand_dom"/>
</dbReference>
<dbReference type="AlphaFoldDB" id="A0A2G9I9E7"/>
<organism evidence="4 5">
    <name type="scientific">Handroanthus impetiginosus</name>
    <dbReference type="NCBI Taxonomy" id="429701"/>
    <lineage>
        <taxon>Eukaryota</taxon>
        <taxon>Viridiplantae</taxon>
        <taxon>Streptophyta</taxon>
        <taxon>Embryophyta</taxon>
        <taxon>Tracheophyta</taxon>
        <taxon>Spermatophyta</taxon>
        <taxon>Magnoliopsida</taxon>
        <taxon>eudicotyledons</taxon>
        <taxon>Gunneridae</taxon>
        <taxon>Pentapetalae</taxon>
        <taxon>asterids</taxon>
        <taxon>lamiids</taxon>
        <taxon>Lamiales</taxon>
        <taxon>Bignoniaceae</taxon>
        <taxon>Crescentiina</taxon>
        <taxon>Tabebuia alliance</taxon>
        <taxon>Handroanthus</taxon>
    </lineage>
</organism>
<feature type="domain" description="EF-hand" evidence="3">
    <location>
        <begin position="110"/>
        <end position="141"/>
    </location>
</feature>
<name>A0A2G9I9E7_9LAMI</name>
<evidence type="ECO:0000256" key="2">
    <source>
        <dbReference type="ARBA" id="ARBA00022837"/>
    </source>
</evidence>
<dbReference type="EMBL" id="NKXS01000100">
    <property type="protein sequence ID" value="PIN26382.1"/>
    <property type="molecule type" value="Genomic_DNA"/>
</dbReference>
<dbReference type="PROSITE" id="PS00018">
    <property type="entry name" value="EF_HAND_1"/>
    <property type="match status" value="1"/>
</dbReference>
<evidence type="ECO:0000313" key="5">
    <source>
        <dbReference type="Proteomes" id="UP000231279"/>
    </source>
</evidence>
<keyword evidence="1" id="KW-0677">Repeat</keyword>
<dbReference type="Gene3D" id="1.10.238.10">
    <property type="entry name" value="EF-hand"/>
    <property type="match status" value="2"/>
</dbReference>
<feature type="domain" description="EF-hand" evidence="3">
    <location>
        <begin position="3"/>
        <end position="38"/>
    </location>
</feature>
<accession>A0A2G9I9E7</accession>
<dbReference type="STRING" id="429701.A0A2G9I9E7"/>
<dbReference type="InterPro" id="IPR011992">
    <property type="entry name" value="EF-hand-dom_pair"/>
</dbReference>
<dbReference type="SMART" id="SM00054">
    <property type="entry name" value="EFh"/>
    <property type="match status" value="3"/>
</dbReference>
<dbReference type="PROSITE" id="PS50222">
    <property type="entry name" value="EF_HAND_2"/>
    <property type="match status" value="2"/>
</dbReference>
<proteinExistence type="predicted"/>
<evidence type="ECO:0000313" key="4">
    <source>
        <dbReference type="EMBL" id="PIN26382.1"/>
    </source>
</evidence>
<sequence length="141" mass="16005">MKRCASPCERVFNLFDEDKDGKITPLQLQNCIALIGGELTVQEAEMMAEPLVSDEDGLVGLDEFSFLVESESEEEKTKDMRKAFEMYKMEGDECITPRGLEKMLRKLGDWSLDECLVMISHFDLNGDGALSFQEFELMMTA</sequence>
<dbReference type="InterPro" id="IPR018247">
    <property type="entry name" value="EF_Hand_1_Ca_BS"/>
</dbReference>
<keyword evidence="2" id="KW-0106">Calcium</keyword>
<dbReference type="CDD" id="cd00051">
    <property type="entry name" value="EFh"/>
    <property type="match status" value="1"/>
</dbReference>
<reference evidence="5" key="1">
    <citation type="journal article" date="2018" name="Gigascience">
        <title>Genome assembly of the Pink Ipe (Handroanthus impetiginosus, Bignoniaceae), a highly valued, ecologically keystone Neotropical timber forest tree.</title>
        <authorList>
            <person name="Silva-Junior O.B."/>
            <person name="Grattapaglia D."/>
            <person name="Novaes E."/>
            <person name="Collevatti R.G."/>
        </authorList>
    </citation>
    <scope>NUCLEOTIDE SEQUENCE [LARGE SCALE GENOMIC DNA]</scope>
    <source>
        <strain evidence="5">cv. UFG-1</strain>
    </source>
</reference>
<evidence type="ECO:0000256" key="1">
    <source>
        <dbReference type="ARBA" id="ARBA00022737"/>
    </source>
</evidence>
<keyword evidence="5" id="KW-1185">Reference proteome</keyword>